<accession>A0A3P7JC76</accession>
<dbReference type="Pfam" id="PF00664">
    <property type="entry name" value="ABC_membrane"/>
    <property type="match status" value="1"/>
</dbReference>
<dbReference type="GO" id="GO:0005743">
    <property type="term" value="C:mitochondrial inner membrane"/>
    <property type="evidence" value="ECO:0007669"/>
    <property type="project" value="TreeGrafter"/>
</dbReference>
<evidence type="ECO:0000313" key="7">
    <source>
        <dbReference type="EMBL" id="VDM73677.1"/>
    </source>
</evidence>
<dbReference type="Gene3D" id="1.20.1560.10">
    <property type="entry name" value="ABC transporter type 1, transmembrane domain"/>
    <property type="match status" value="1"/>
</dbReference>
<evidence type="ECO:0000259" key="6">
    <source>
        <dbReference type="PROSITE" id="PS50929"/>
    </source>
</evidence>
<keyword evidence="2 5" id="KW-0812">Transmembrane</keyword>
<dbReference type="GO" id="GO:0015421">
    <property type="term" value="F:ABC-type oligopeptide transporter activity"/>
    <property type="evidence" value="ECO:0007669"/>
    <property type="project" value="TreeGrafter"/>
</dbReference>
<dbReference type="InterPro" id="IPR036640">
    <property type="entry name" value="ABC1_TM_sf"/>
</dbReference>
<feature type="transmembrane region" description="Helical" evidence="5">
    <location>
        <begin position="52"/>
        <end position="72"/>
    </location>
</feature>
<dbReference type="PROSITE" id="PS50929">
    <property type="entry name" value="ABC_TM1F"/>
    <property type="match status" value="1"/>
</dbReference>
<name>A0A3P7JC76_STRVU</name>
<dbReference type="OrthoDB" id="6500128at2759"/>
<evidence type="ECO:0000256" key="1">
    <source>
        <dbReference type="ARBA" id="ARBA00004141"/>
    </source>
</evidence>
<proteinExistence type="predicted"/>
<reference evidence="7 8" key="1">
    <citation type="submission" date="2018-11" db="EMBL/GenBank/DDBJ databases">
        <authorList>
            <consortium name="Pathogen Informatics"/>
        </authorList>
    </citation>
    <scope>NUCLEOTIDE SEQUENCE [LARGE SCALE GENOMIC DNA]</scope>
</reference>
<evidence type="ECO:0000256" key="3">
    <source>
        <dbReference type="ARBA" id="ARBA00022989"/>
    </source>
</evidence>
<protein>
    <recommendedName>
        <fullName evidence="6">ABC transmembrane type-1 domain-containing protein</fullName>
    </recommendedName>
</protein>
<dbReference type="GO" id="GO:0090374">
    <property type="term" value="P:oligopeptide export from mitochondrion"/>
    <property type="evidence" value="ECO:0007669"/>
    <property type="project" value="TreeGrafter"/>
</dbReference>
<keyword evidence="8" id="KW-1185">Reference proteome</keyword>
<dbReference type="SUPFAM" id="SSF90123">
    <property type="entry name" value="ABC transporter transmembrane region"/>
    <property type="match status" value="1"/>
</dbReference>
<keyword evidence="3 5" id="KW-1133">Transmembrane helix</keyword>
<sequence>MCERRIKFLSESYLKAVMRQDMAWFDTQQVGALTRKMSSGIERIRDGLRDKLGLVFSGVGAFISGISFGFYLSWQMTLVTLFTVPLLLSAMIISAKLLTKVSKSEMKAYSAADALASEVIAGIRTVMAFNSQPKEIKR</sequence>
<dbReference type="GO" id="GO:0005524">
    <property type="term" value="F:ATP binding"/>
    <property type="evidence" value="ECO:0007669"/>
    <property type="project" value="InterPro"/>
</dbReference>
<feature type="transmembrane region" description="Helical" evidence="5">
    <location>
        <begin position="78"/>
        <end position="98"/>
    </location>
</feature>
<feature type="domain" description="ABC transmembrane type-1" evidence="6">
    <location>
        <begin position="1"/>
        <end position="138"/>
    </location>
</feature>
<dbReference type="PANTHER" id="PTHR43394:SF27">
    <property type="entry name" value="ATP-DEPENDENT TRANSLOCASE ABCB1-LIKE"/>
    <property type="match status" value="1"/>
</dbReference>
<dbReference type="Proteomes" id="UP000270094">
    <property type="component" value="Unassembled WGS sequence"/>
</dbReference>
<evidence type="ECO:0000256" key="2">
    <source>
        <dbReference type="ARBA" id="ARBA00022692"/>
    </source>
</evidence>
<dbReference type="InterPro" id="IPR039421">
    <property type="entry name" value="Type_1_exporter"/>
</dbReference>
<dbReference type="AlphaFoldDB" id="A0A3P7JC76"/>
<dbReference type="PANTHER" id="PTHR43394">
    <property type="entry name" value="ATP-DEPENDENT PERMEASE MDL1, MITOCHONDRIAL"/>
    <property type="match status" value="1"/>
</dbReference>
<gene>
    <name evidence="7" type="ORF">SVUK_LOCUS8675</name>
</gene>
<evidence type="ECO:0000313" key="8">
    <source>
        <dbReference type="Proteomes" id="UP000270094"/>
    </source>
</evidence>
<keyword evidence="4 5" id="KW-0472">Membrane</keyword>
<evidence type="ECO:0000256" key="5">
    <source>
        <dbReference type="SAM" id="Phobius"/>
    </source>
</evidence>
<dbReference type="EMBL" id="UYYB01031916">
    <property type="protein sequence ID" value="VDM73677.1"/>
    <property type="molecule type" value="Genomic_DNA"/>
</dbReference>
<evidence type="ECO:0000256" key="4">
    <source>
        <dbReference type="ARBA" id="ARBA00023136"/>
    </source>
</evidence>
<dbReference type="InterPro" id="IPR011527">
    <property type="entry name" value="ABC1_TM_dom"/>
</dbReference>
<comment type="subcellular location">
    <subcellularLocation>
        <location evidence="1">Membrane</location>
        <topology evidence="1">Multi-pass membrane protein</topology>
    </subcellularLocation>
</comment>
<organism evidence="7 8">
    <name type="scientific">Strongylus vulgaris</name>
    <name type="common">Blood worm</name>
    <dbReference type="NCBI Taxonomy" id="40348"/>
    <lineage>
        <taxon>Eukaryota</taxon>
        <taxon>Metazoa</taxon>
        <taxon>Ecdysozoa</taxon>
        <taxon>Nematoda</taxon>
        <taxon>Chromadorea</taxon>
        <taxon>Rhabditida</taxon>
        <taxon>Rhabditina</taxon>
        <taxon>Rhabditomorpha</taxon>
        <taxon>Strongyloidea</taxon>
        <taxon>Strongylidae</taxon>
        <taxon>Strongylus</taxon>
    </lineage>
</organism>